<name>A0AAD4SLB7_9MAGN</name>
<dbReference type="AlphaFoldDB" id="A0AAD4SLB7"/>
<proteinExistence type="predicted"/>
<feature type="region of interest" description="Disordered" evidence="1">
    <location>
        <begin position="1"/>
        <end position="42"/>
    </location>
</feature>
<protein>
    <submittedName>
        <fullName evidence="2">Uncharacterized protein</fullName>
    </submittedName>
</protein>
<sequence length="192" mass="21379">MPEAPVRSNSPNERKESNTNSKYPESQHASQSTASKDNSELQMCLHLNSPNKSQSKDQTELSTISKCKLAHATLRNIIAWGKVLPSVPGQLVHGDTLQDDCVRVTVEESLFANPIHPSKNNRGCCKIYPDEHNADPKTMLSSTFLLQNQPLSEPDEHDADTMTKKRKKKKLSDTKSGELKSRRSSKRLKTAA</sequence>
<dbReference type="EMBL" id="JAJJMB010009592">
    <property type="protein sequence ID" value="KAI3912943.1"/>
    <property type="molecule type" value="Genomic_DNA"/>
</dbReference>
<gene>
    <name evidence="2" type="ORF">MKW98_019296</name>
</gene>
<keyword evidence="3" id="KW-1185">Reference proteome</keyword>
<feature type="region of interest" description="Disordered" evidence="1">
    <location>
        <begin position="148"/>
        <end position="192"/>
    </location>
</feature>
<evidence type="ECO:0000313" key="2">
    <source>
        <dbReference type="EMBL" id="KAI3912943.1"/>
    </source>
</evidence>
<accession>A0AAD4SLB7</accession>
<evidence type="ECO:0000313" key="3">
    <source>
        <dbReference type="Proteomes" id="UP001202328"/>
    </source>
</evidence>
<feature type="compositionally biased region" description="Basic and acidic residues" evidence="1">
    <location>
        <begin position="171"/>
        <end position="181"/>
    </location>
</feature>
<feature type="compositionally biased region" description="Basic residues" evidence="1">
    <location>
        <begin position="182"/>
        <end position="192"/>
    </location>
</feature>
<feature type="compositionally biased region" description="Polar residues" evidence="1">
    <location>
        <begin position="18"/>
        <end position="36"/>
    </location>
</feature>
<reference evidence="2" key="1">
    <citation type="submission" date="2022-04" db="EMBL/GenBank/DDBJ databases">
        <title>A functionally conserved STORR gene fusion in Papaver species that diverged 16.8 million years ago.</title>
        <authorList>
            <person name="Catania T."/>
        </authorList>
    </citation>
    <scope>NUCLEOTIDE SEQUENCE</scope>
    <source>
        <strain evidence="2">S-188037</strain>
    </source>
</reference>
<dbReference type="Proteomes" id="UP001202328">
    <property type="component" value="Unassembled WGS sequence"/>
</dbReference>
<organism evidence="2 3">
    <name type="scientific">Papaver atlanticum</name>
    <dbReference type="NCBI Taxonomy" id="357466"/>
    <lineage>
        <taxon>Eukaryota</taxon>
        <taxon>Viridiplantae</taxon>
        <taxon>Streptophyta</taxon>
        <taxon>Embryophyta</taxon>
        <taxon>Tracheophyta</taxon>
        <taxon>Spermatophyta</taxon>
        <taxon>Magnoliopsida</taxon>
        <taxon>Ranunculales</taxon>
        <taxon>Papaveraceae</taxon>
        <taxon>Papaveroideae</taxon>
        <taxon>Papaver</taxon>
    </lineage>
</organism>
<comment type="caution">
    <text evidence="2">The sequence shown here is derived from an EMBL/GenBank/DDBJ whole genome shotgun (WGS) entry which is preliminary data.</text>
</comment>
<evidence type="ECO:0000256" key="1">
    <source>
        <dbReference type="SAM" id="MobiDB-lite"/>
    </source>
</evidence>